<reference evidence="6 7" key="1">
    <citation type="journal article" date="2015" name="Genome Announc.">
        <title>Complete Genome Sequence of Sedimenticola thiotaurini Strain SIP-G1, a Polyphosphate- and Polyhydroxyalkanoate-Accumulating Sulfur-Oxidizing Gammaproteobacterium Isolated from Salt Marsh Sediments.</title>
        <authorList>
            <person name="Flood B.E."/>
            <person name="Jones D.S."/>
            <person name="Bailey J.V."/>
        </authorList>
    </citation>
    <scope>NUCLEOTIDE SEQUENCE [LARGE SCALE GENOMIC DNA]</scope>
    <source>
        <strain evidence="6 7">SIP-G1</strain>
    </source>
</reference>
<dbReference type="PANTHER" id="PTHR33121">
    <property type="entry name" value="CYCLIC DI-GMP PHOSPHODIESTERASE PDEF"/>
    <property type="match status" value="1"/>
</dbReference>
<dbReference type="PROSITE" id="PS50885">
    <property type="entry name" value="HAMP"/>
    <property type="match status" value="1"/>
</dbReference>
<dbReference type="FunFam" id="3.30.70.270:FF:000001">
    <property type="entry name" value="Diguanylate cyclase domain protein"/>
    <property type="match status" value="1"/>
</dbReference>
<dbReference type="EMBL" id="CP011412">
    <property type="protein sequence ID" value="AKH19684.1"/>
    <property type="molecule type" value="Genomic_DNA"/>
</dbReference>
<proteinExistence type="predicted"/>
<evidence type="ECO:0000256" key="2">
    <source>
        <dbReference type="SAM" id="Phobius"/>
    </source>
</evidence>
<dbReference type="GO" id="GO:0007165">
    <property type="term" value="P:signal transduction"/>
    <property type="evidence" value="ECO:0007669"/>
    <property type="project" value="InterPro"/>
</dbReference>
<evidence type="ECO:0000256" key="1">
    <source>
        <dbReference type="ARBA" id="ARBA00001946"/>
    </source>
</evidence>
<keyword evidence="7" id="KW-1185">Reference proteome</keyword>
<dbReference type="CDD" id="cd01949">
    <property type="entry name" value="GGDEF"/>
    <property type="match status" value="1"/>
</dbReference>
<evidence type="ECO:0008006" key="8">
    <source>
        <dbReference type="Google" id="ProtNLM"/>
    </source>
</evidence>
<dbReference type="OrthoDB" id="9816034at2"/>
<dbReference type="InterPro" id="IPR001633">
    <property type="entry name" value="EAL_dom"/>
</dbReference>
<dbReference type="Pfam" id="PF00990">
    <property type="entry name" value="GGDEF"/>
    <property type="match status" value="1"/>
</dbReference>
<dbReference type="Gene3D" id="3.30.450.290">
    <property type="match status" value="1"/>
</dbReference>
<dbReference type="CDD" id="cd01948">
    <property type="entry name" value="EAL"/>
    <property type="match status" value="1"/>
</dbReference>
<protein>
    <recommendedName>
        <fullName evidence="8">EAL domain-containing protein</fullName>
    </recommendedName>
</protein>
<dbReference type="SUPFAM" id="SSF55073">
    <property type="entry name" value="Nucleotide cyclase"/>
    <property type="match status" value="1"/>
</dbReference>
<dbReference type="Gene3D" id="3.30.70.270">
    <property type="match status" value="1"/>
</dbReference>
<dbReference type="Proteomes" id="UP000034410">
    <property type="component" value="Chromosome"/>
</dbReference>
<dbReference type="InterPro" id="IPR003660">
    <property type="entry name" value="HAMP_dom"/>
</dbReference>
<dbReference type="Gene3D" id="3.20.20.450">
    <property type="entry name" value="EAL domain"/>
    <property type="match status" value="1"/>
</dbReference>
<feature type="transmembrane region" description="Helical" evidence="2">
    <location>
        <begin position="180"/>
        <end position="204"/>
    </location>
</feature>
<feature type="domain" description="GGDEF" evidence="5">
    <location>
        <begin position="298"/>
        <end position="431"/>
    </location>
</feature>
<accession>A0A0F7JWE8</accession>
<evidence type="ECO:0000313" key="6">
    <source>
        <dbReference type="EMBL" id="AKH19684.1"/>
    </source>
</evidence>
<dbReference type="GO" id="GO:0016020">
    <property type="term" value="C:membrane"/>
    <property type="evidence" value="ECO:0007669"/>
    <property type="project" value="InterPro"/>
</dbReference>
<comment type="cofactor">
    <cofactor evidence="1">
        <name>Mg(2+)</name>
        <dbReference type="ChEBI" id="CHEBI:18420"/>
    </cofactor>
</comment>
<dbReference type="InterPro" id="IPR000160">
    <property type="entry name" value="GGDEF_dom"/>
</dbReference>
<dbReference type="GO" id="GO:0071111">
    <property type="term" value="F:cyclic-guanylate-specific phosphodiesterase activity"/>
    <property type="evidence" value="ECO:0007669"/>
    <property type="project" value="InterPro"/>
</dbReference>
<dbReference type="InterPro" id="IPR050706">
    <property type="entry name" value="Cyclic-di-GMP_PDE-like"/>
</dbReference>
<keyword evidence="2" id="KW-1133">Transmembrane helix</keyword>
<keyword evidence="2" id="KW-0812">Transmembrane</keyword>
<evidence type="ECO:0000259" key="5">
    <source>
        <dbReference type="PROSITE" id="PS50887"/>
    </source>
</evidence>
<feature type="domain" description="EAL" evidence="3">
    <location>
        <begin position="440"/>
        <end position="689"/>
    </location>
</feature>
<dbReference type="PROSITE" id="PS50883">
    <property type="entry name" value="EAL"/>
    <property type="match status" value="1"/>
</dbReference>
<dbReference type="NCBIfam" id="TIGR00254">
    <property type="entry name" value="GGDEF"/>
    <property type="match status" value="1"/>
</dbReference>
<dbReference type="SMART" id="SM00052">
    <property type="entry name" value="EAL"/>
    <property type="match status" value="1"/>
</dbReference>
<dbReference type="InterPro" id="IPR035919">
    <property type="entry name" value="EAL_sf"/>
</dbReference>
<dbReference type="SMART" id="SM00304">
    <property type="entry name" value="HAMP"/>
    <property type="match status" value="1"/>
</dbReference>
<sequence length="694" mass="78942">MSKNLQTSVQGMPLLKFILLLSVGYLVFSLIAIFLISTNIKQKAISDLSREDARQTAELIFQSLYSVMSDGWDKQEISATIERLNQAAPNIEIMSYRGDPVINEFGDTPGQIKQRESDPLIQQALANGQEILQTSQTEIRFIYPVIAERACIQCHKQSTPGDVNGVIDIRYPVENLKVSLSLMINVMLGYISLLLALLFIGLFFKLKTFVIQPISALTDIMGDISQHADLTKRVRYKSRILEVQHLTSYFNRMLVTLQDFQYRLEQLSARDPLTGLYNRRKFEQFLDYEVDRATRHQRSFCLIMIDLDNFKHINDTYGHPVGDMALQKLALLLMEQTRKSDVIARLGGDEFAIILPETDFEHGLSSAEKLRHILTDSTLELPDCKISISASFGVVSYPDNGDGVENLNIAMDVAMYKAKHSGKNCVAVLDEREKVAEMEIFTKGEFLRQALEDERITVFLQPIVQIPGELYAYEVLARIESDDKYTAASEFIHAAEELGLTIELDMEVFKQGIKHLANHPAEKSRLFFNLASHTLAKEQVIHEMVAFAQEMGIQLQRIVFEITEREALPRISELSRLIDELHELGIEFALDDFGSGFSSFLYLKYLAVDYVKIEGSFVRQIAVDQRDRIMVEHIASIANQFGIKTIAEMVEDEETDQLLRTYGINYAQGYYYGHPISIHPQRPSADEQHPFPKP</sequence>
<feature type="domain" description="HAMP" evidence="4">
    <location>
        <begin position="208"/>
        <end position="262"/>
    </location>
</feature>
<dbReference type="InterPro" id="IPR043128">
    <property type="entry name" value="Rev_trsase/Diguanyl_cyclase"/>
</dbReference>
<dbReference type="Pfam" id="PF00563">
    <property type="entry name" value="EAL"/>
    <property type="match status" value="1"/>
</dbReference>
<evidence type="ECO:0000313" key="7">
    <source>
        <dbReference type="Proteomes" id="UP000034410"/>
    </source>
</evidence>
<dbReference type="InterPro" id="IPR029787">
    <property type="entry name" value="Nucleotide_cyclase"/>
</dbReference>
<keyword evidence="2" id="KW-0472">Membrane</keyword>
<dbReference type="SMART" id="SM00267">
    <property type="entry name" value="GGDEF"/>
    <property type="match status" value="1"/>
</dbReference>
<dbReference type="Gene3D" id="6.10.340.10">
    <property type="match status" value="1"/>
</dbReference>
<evidence type="ECO:0000259" key="3">
    <source>
        <dbReference type="PROSITE" id="PS50883"/>
    </source>
</evidence>
<dbReference type="PROSITE" id="PS50887">
    <property type="entry name" value="GGDEF"/>
    <property type="match status" value="1"/>
</dbReference>
<feature type="transmembrane region" description="Helical" evidence="2">
    <location>
        <begin position="14"/>
        <end position="36"/>
    </location>
</feature>
<organism evidence="6 7">
    <name type="scientific">Sedimenticola thiotaurini</name>
    <dbReference type="NCBI Taxonomy" id="1543721"/>
    <lineage>
        <taxon>Bacteria</taxon>
        <taxon>Pseudomonadati</taxon>
        <taxon>Pseudomonadota</taxon>
        <taxon>Gammaproteobacteria</taxon>
        <taxon>Chromatiales</taxon>
        <taxon>Sedimenticolaceae</taxon>
        <taxon>Sedimenticola</taxon>
    </lineage>
</organism>
<evidence type="ECO:0000259" key="4">
    <source>
        <dbReference type="PROSITE" id="PS50885"/>
    </source>
</evidence>
<name>A0A0F7JWE8_9GAMM</name>
<dbReference type="AlphaFoldDB" id="A0A0F7JWE8"/>
<dbReference type="SUPFAM" id="SSF141868">
    <property type="entry name" value="EAL domain-like"/>
    <property type="match status" value="1"/>
</dbReference>
<dbReference type="PANTHER" id="PTHR33121:SF71">
    <property type="entry name" value="OXYGEN SENSOR PROTEIN DOSP"/>
    <property type="match status" value="1"/>
</dbReference>
<dbReference type="KEGG" id="seds:AAY24_04150"/>
<gene>
    <name evidence="6" type="ORF">AAY24_04150</name>
</gene>